<evidence type="ECO:0000256" key="2">
    <source>
        <dbReference type="SAM" id="MobiDB-lite"/>
    </source>
</evidence>
<feature type="compositionally biased region" description="Polar residues" evidence="2">
    <location>
        <begin position="312"/>
        <end position="327"/>
    </location>
</feature>
<name>A0A7J7GRR7_CAMSI</name>
<reference evidence="4" key="1">
    <citation type="journal article" date="2020" name="Nat. Commun.">
        <title>Genome assembly of wild tea tree DASZ reveals pedigree and selection history of tea varieties.</title>
        <authorList>
            <person name="Zhang W."/>
            <person name="Zhang Y."/>
            <person name="Qiu H."/>
            <person name="Guo Y."/>
            <person name="Wan H."/>
            <person name="Zhang X."/>
            <person name="Scossa F."/>
            <person name="Alseekh S."/>
            <person name="Zhang Q."/>
            <person name="Wang P."/>
            <person name="Xu L."/>
            <person name="Schmidt M.H."/>
            <person name="Jia X."/>
            <person name="Li D."/>
            <person name="Zhu A."/>
            <person name="Guo F."/>
            <person name="Chen W."/>
            <person name="Ni D."/>
            <person name="Usadel B."/>
            <person name="Fernie A.R."/>
            <person name="Wen W."/>
        </authorList>
    </citation>
    <scope>NUCLEOTIDE SEQUENCE [LARGE SCALE GENOMIC DNA]</scope>
    <source>
        <strain evidence="4">cv. G240</strain>
    </source>
</reference>
<keyword evidence="1" id="KW-0175">Coiled coil</keyword>
<evidence type="ECO:0000256" key="1">
    <source>
        <dbReference type="SAM" id="Coils"/>
    </source>
</evidence>
<feature type="compositionally biased region" description="Polar residues" evidence="2">
    <location>
        <begin position="1"/>
        <end position="16"/>
    </location>
</feature>
<protein>
    <submittedName>
        <fullName evidence="3">Uncharacterized protein</fullName>
    </submittedName>
</protein>
<comment type="caution">
    <text evidence="3">The sequence shown here is derived from an EMBL/GenBank/DDBJ whole genome shotgun (WGS) entry which is preliminary data.</text>
</comment>
<dbReference type="Proteomes" id="UP000593564">
    <property type="component" value="Unassembled WGS sequence"/>
</dbReference>
<dbReference type="EMBL" id="JACBKZ010000008">
    <property type="protein sequence ID" value="KAF5943483.1"/>
    <property type="molecule type" value="Genomic_DNA"/>
</dbReference>
<gene>
    <name evidence="3" type="ORF">HYC85_017560</name>
</gene>
<feature type="coiled-coil region" evidence="1">
    <location>
        <begin position="44"/>
        <end position="187"/>
    </location>
</feature>
<proteinExistence type="predicted"/>
<accession>A0A7J7GRR7</accession>
<evidence type="ECO:0000313" key="4">
    <source>
        <dbReference type="Proteomes" id="UP000593564"/>
    </source>
</evidence>
<feature type="region of interest" description="Disordered" evidence="2">
    <location>
        <begin position="1"/>
        <end position="35"/>
    </location>
</feature>
<keyword evidence="4" id="KW-1185">Reference proteome</keyword>
<reference evidence="3 4" key="2">
    <citation type="submission" date="2020-07" db="EMBL/GenBank/DDBJ databases">
        <title>Genome assembly of wild tea tree DASZ reveals pedigree and selection history of tea varieties.</title>
        <authorList>
            <person name="Zhang W."/>
        </authorList>
    </citation>
    <scope>NUCLEOTIDE SEQUENCE [LARGE SCALE GENOMIC DNA]</scope>
    <source>
        <strain evidence="4">cv. G240</strain>
        <tissue evidence="3">Leaf</tissue>
    </source>
</reference>
<feature type="region of interest" description="Disordered" evidence="2">
    <location>
        <begin position="312"/>
        <end position="332"/>
    </location>
</feature>
<dbReference type="AlphaFoldDB" id="A0A7J7GRR7"/>
<organism evidence="3 4">
    <name type="scientific">Camellia sinensis</name>
    <name type="common">Tea plant</name>
    <name type="synonym">Thea sinensis</name>
    <dbReference type="NCBI Taxonomy" id="4442"/>
    <lineage>
        <taxon>Eukaryota</taxon>
        <taxon>Viridiplantae</taxon>
        <taxon>Streptophyta</taxon>
        <taxon>Embryophyta</taxon>
        <taxon>Tracheophyta</taxon>
        <taxon>Spermatophyta</taxon>
        <taxon>Magnoliopsida</taxon>
        <taxon>eudicotyledons</taxon>
        <taxon>Gunneridae</taxon>
        <taxon>Pentapetalae</taxon>
        <taxon>asterids</taxon>
        <taxon>Ericales</taxon>
        <taxon>Theaceae</taxon>
        <taxon>Camellia</taxon>
    </lineage>
</organism>
<evidence type="ECO:0000313" key="3">
    <source>
        <dbReference type="EMBL" id="KAF5943483.1"/>
    </source>
</evidence>
<sequence>MGNKQSLPYSFQYNRLSSSSPHSDDNNNQHQPLLHNHTSHDECMEQLKSDIEANRKKNESLEKRNVALERQVCELRDTIYKQQSRVPPIVETNVAALNNQIHELKSAVSRLESSSHQPTPVSTSIGLGSDAVLKKEVDRLEHRVMQLELDSLMGVRKQEMEKIVEKNAELENRLAQLTTTIDELKSLSSHVGTSTGMRSDVVLKKEVDRLEHRVMQLELDTFLIHKRNFTDGKEHTKYETTSIKGKEVQRVSWNTTSIPTRLAPRGEPYHMVAQALDSDFLMGIRKQEMEKIVEKNAEFENRLAQLTTTIDQLKSSSSHETGLTTPTEADHGIQGHERNDLVSCLIVLNFFSFCTHWC</sequence>